<dbReference type="HOGENOM" id="CLU_1185148_0_0_1"/>
<name>G9NEQ5_HYPAI</name>
<feature type="region of interest" description="Disordered" evidence="1">
    <location>
        <begin position="72"/>
        <end position="93"/>
    </location>
</feature>
<dbReference type="OMA" id="WHIDDIL"/>
<sequence>MATDSNIQPKPWTWTCHKCLRRYSMGCTQRCLQCGHKICYSEKNTVQSICSIQFDFRAWEQIYNARRSRLLQQSSPTEDAPMMAVDEETPRQQERERLHKMLDGTSSCFTDCRLPSECFVTMALNEMSKPANQRPSSSSSEPTSEKPLKTPKKAKKYKRQRRRNFRKMPSPLSQEWHIDDILDEEVDDDAVIEGEEERMEVAEGMGEGGGGDEGGDVRTREDQEREIELQFAIR</sequence>
<feature type="region of interest" description="Disordered" evidence="1">
    <location>
        <begin position="198"/>
        <end position="224"/>
    </location>
</feature>
<organism evidence="2 3">
    <name type="scientific">Hypocrea atroviridis (strain ATCC 20476 / IMI 206040)</name>
    <name type="common">Trichoderma atroviride</name>
    <dbReference type="NCBI Taxonomy" id="452589"/>
    <lineage>
        <taxon>Eukaryota</taxon>
        <taxon>Fungi</taxon>
        <taxon>Dikarya</taxon>
        <taxon>Ascomycota</taxon>
        <taxon>Pezizomycotina</taxon>
        <taxon>Sordariomycetes</taxon>
        <taxon>Hypocreomycetidae</taxon>
        <taxon>Hypocreales</taxon>
        <taxon>Hypocreaceae</taxon>
        <taxon>Trichoderma</taxon>
    </lineage>
</organism>
<evidence type="ECO:0000313" key="3">
    <source>
        <dbReference type="Proteomes" id="UP000005426"/>
    </source>
</evidence>
<dbReference type="STRING" id="452589.G9NEQ5"/>
<dbReference type="GeneID" id="25786632"/>
<dbReference type="Proteomes" id="UP000005426">
    <property type="component" value="Unassembled WGS sequence"/>
</dbReference>
<accession>G9NEQ5</accession>
<feature type="compositionally biased region" description="Basic residues" evidence="1">
    <location>
        <begin position="149"/>
        <end position="166"/>
    </location>
</feature>
<dbReference type="KEGG" id="tatv:25786632"/>
<gene>
    <name evidence="2" type="ORF">TRIATDRAFT_94028</name>
</gene>
<keyword evidence="3" id="KW-1185">Reference proteome</keyword>
<feature type="region of interest" description="Disordered" evidence="1">
    <location>
        <begin position="129"/>
        <end position="172"/>
    </location>
</feature>
<dbReference type="EMBL" id="ABDG02000012">
    <property type="protein sequence ID" value="EHK50950.1"/>
    <property type="molecule type" value="Genomic_DNA"/>
</dbReference>
<evidence type="ECO:0000313" key="2">
    <source>
        <dbReference type="EMBL" id="EHK50950.1"/>
    </source>
</evidence>
<dbReference type="eggNOG" id="ENOG502RA3U">
    <property type="taxonomic scope" value="Eukaryota"/>
</dbReference>
<feature type="compositionally biased region" description="Basic and acidic residues" evidence="1">
    <location>
        <begin position="215"/>
        <end position="224"/>
    </location>
</feature>
<comment type="caution">
    <text evidence="2">The sequence shown here is derived from an EMBL/GenBank/DDBJ whole genome shotgun (WGS) entry which is preliminary data.</text>
</comment>
<evidence type="ECO:0000256" key="1">
    <source>
        <dbReference type="SAM" id="MobiDB-lite"/>
    </source>
</evidence>
<proteinExistence type="predicted"/>
<reference evidence="2 3" key="1">
    <citation type="journal article" date="2011" name="Genome Biol.">
        <title>Comparative genome sequence analysis underscores mycoparasitism as the ancestral life style of Trichoderma.</title>
        <authorList>
            <person name="Kubicek C.P."/>
            <person name="Herrera-Estrella A."/>
            <person name="Seidl-Seiboth V."/>
            <person name="Martinez D.A."/>
            <person name="Druzhinina I.S."/>
            <person name="Thon M."/>
            <person name="Zeilinger S."/>
            <person name="Casas-Flores S."/>
            <person name="Horwitz B.A."/>
            <person name="Mukherjee P.K."/>
            <person name="Mukherjee M."/>
            <person name="Kredics L."/>
            <person name="Alcaraz L.D."/>
            <person name="Aerts A."/>
            <person name="Antal Z."/>
            <person name="Atanasova L."/>
            <person name="Cervantes-Badillo M.G."/>
            <person name="Challacombe J."/>
            <person name="Chertkov O."/>
            <person name="McCluskey K."/>
            <person name="Coulpier F."/>
            <person name="Deshpande N."/>
            <person name="von Doehren H."/>
            <person name="Ebbole D.J."/>
            <person name="Esquivel-Naranjo E.U."/>
            <person name="Fekete E."/>
            <person name="Flipphi M."/>
            <person name="Glaser F."/>
            <person name="Gomez-Rodriguez E.Y."/>
            <person name="Gruber S."/>
            <person name="Han C."/>
            <person name="Henrissat B."/>
            <person name="Hermosa R."/>
            <person name="Hernandez-Onate M."/>
            <person name="Karaffa L."/>
            <person name="Kosti I."/>
            <person name="Le Crom S."/>
            <person name="Lindquist E."/>
            <person name="Lucas S."/>
            <person name="Luebeck M."/>
            <person name="Luebeck P.S."/>
            <person name="Margeot A."/>
            <person name="Metz B."/>
            <person name="Misra M."/>
            <person name="Nevalainen H."/>
            <person name="Omann M."/>
            <person name="Packer N."/>
            <person name="Perrone G."/>
            <person name="Uresti-Rivera E.E."/>
            <person name="Salamov A."/>
            <person name="Schmoll M."/>
            <person name="Seiboth B."/>
            <person name="Shapiro H."/>
            <person name="Sukno S."/>
            <person name="Tamayo-Ramos J.A."/>
            <person name="Tisch D."/>
            <person name="Wiest A."/>
            <person name="Wilkinson H.H."/>
            <person name="Zhang M."/>
            <person name="Coutinho P.M."/>
            <person name="Kenerley C.M."/>
            <person name="Monte E."/>
            <person name="Baker S.E."/>
            <person name="Grigoriev I.V."/>
        </authorList>
    </citation>
    <scope>NUCLEOTIDE SEQUENCE [LARGE SCALE GENOMIC DNA]</scope>
    <source>
        <strain evidence="3">ATCC 20476 / IMI 206040</strain>
    </source>
</reference>
<protein>
    <submittedName>
        <fullName evidence="2">Uncharacterized protein</fullName>
    </submittedName>
</protein>
<dbReference type="OrthoDB" id="5396104at2759"/>
<dbReference type="AlphaFoldDB" id="G9NEQ5"/>